<dbReference type="RefSeq" id="WP_339094902.1">
    <property type="nucleotide sequence ID" value="NZ_CP149782.1"/>
</dbReference>
<dbReference type="Gene3D" id="3.40.630.10">
    <property type="entry name" value="Zn peptidases"/>
    <property type="match status" value="1"/>
</dbReference>
<dbReference type="PANTHER" id="PTHR43808:SF9">
    <property type="entry name" value="BLL0789 PROTEIN"/>
    <property type="match status" value="1"/>
</dbReference>
<dbReference type="Gene3D" id="3.30.70.360">
    <property type="match status" value="1"/>
</dbReference>
<name>A0AAU6PZP5_9DEIO</name>
<dbReference type="SUPFAM" id="SSF55031">
    <property type="entry name" value="Bacterial exopeptidase dimerisation domain"/>
    <property type="match status" value="1"/>
</dbReference>
<dbReference type="InterPro" id="IPR017150">
    <property type="entry name" value="Pept_M20_glutamate_carboxypep"/>
</dbReference>
<dbReference type="CDD" id="cd03885">
    <property type="entry name" value="M20_CPDG2"/>
    <property type="match status" value="1"/>
</dbReference>
<dbReference type="PIRSF" id="PIRSF037238">
    <property type="entry name" value="Carboxypeptidase_G2"/>
    <property type="match status" value="1"/>
</dbReference>
<dbReference type="InterPro" id="IPR011650">
    <property type="entry name" value="Peptidase_M20_dimer"/>
</dbReference>
<dbReference type="AlphaFoldDB" id="A0AAU6PZP5"/>
<evidence type="ECO:0000256" key="2">
    <source>
        <dbReference type="ARBA" id="ARBA00022801"/>
    </source>
</evidence>
<evidence type="ECO:0000256" key="1">
    <source>
        <dbReference type="ARBA" id="ARBA00022723"/>
    </source>
</evidence>
<keyword evidence="2" id="KW-0378">Hydrolase</keyword>
<evidence type="ECO:0000259" key="4">
    <source>
        <dbReference type="Pfam" id="PF07687"/>
    </source>
</evidence>
<proteinExistence type="predicted"/>
<feature type="domain" description="Peptidase M20 dimerisation" evidence="4">
    <location>
        <begin position="175"/>
        <end position="269"/>
    </location>
</feature>
<dbReference type="GO" id="GO:0016787">
    <property type="term" value="F:hydrolase activity"/>
    <property type="evidence" value="ECO:0007669"/>
    <property type="project" value="UniProtKB-KW"/>
</dbReference>
<dbReference type="EMBL" id="CP149782">
    <property type="protein sequence ID" value="WYF43859.1"/>
    <property type="molecule type" value="Genomic_DNA"/>
</dbReference>
<sequence length="370" mass="39231">MHQTFPDPDLNSLLKDLRQLVEIESPSSDPVAVGRVMDVVEGWAQAMGAETHALPGGTREFNFGLGDGPYVLVLTHADTVWPHGTLEKMPWKQEGDRLYGPGTYDMKAGIVGLFHAMKALRQAGQWPQGGVKVLLSPDEEIGSPGSRTQIEAAARGARVALVPEPPVSDSHNLKTGRKGTGDYTLKLRGVASHAGNRPELGASAITAAAEAVLALQSLADPAQGTTVSVGLISGGSAVNVIPDECRLSIDVRVSTLTEAERIEQGVRAWKPSNDRVTCEVSGGLNRPPFEQGEGTLRLFAQAQAIARELGFEIGHESVGGGSDGNFTAAMIPTLDGLGSPGDGAHAVHEHVRLDRWPDHVRLLTRLLLEA</sequence>
<evidence type="ECO:0000313" key="5">
    <source>
        <dbReference type="EMBL" id="WYF43859.1"/>
    </source>
</evidence>
<dbReference type="GO" id="GO:0046872">
    <property type="term" value="F:metal ion binding"/>
    <property type="evidence" value="ECO:0007669"/>
    <property type="project" value="UniProtKB-KW"/>
</dbReference>
<dbReference type="InterPro" id="IPR036264">
    <property type="entry name" value="Bact_exopeptidase_dim_dom"/>
</dbReference>
<organism evidence="5">
    <name type="scientific">Deinococcus sp. VB142</name>
    <dbReference type="NCBI Taxonomy" id="3112952"/>
    <lineage>
        <taxon>Bacteria</taxon>
        <taxon>Thermotogati</taxon>
        <taxon>Deinococcota</taxon>
        <taxon>Deinococci</taxon>
        <taxon>Deinococcales</taxon>
        <taxon>Deinococcaceae</taxon>
        <taxon>Deinococcus</taxon>
    </lineage>
</organism>
<gene>
    <name evidence="5" type="ORF">WDJ50_10590</name>
</gene>
<feature type="active site" description="Proton acceptor" evidence="3">
    <location>
        <position position="139"/>
    </location>
</feature>
<accession>A0AAU6PZP5</accession>
<feature type="active site" evidence="3">
    <location>
        <position position="78"/>
    </location>
</feature>
<reference evidence="5" key="1">
    <citation type="submission" date="2024-03" db="EMBL/GenBank/DDBJ databases">
        <title>Deinococcus weizhi sp. nov., isolated from human skin.</title>
        <authorList>
            <person name="Wei Z."/>
            <person name="Tian F."/>
            <person name="Yang C."/>
            <person name="Xin L.T."/>
            <person name="Wen Z.J."/>
            <person name="Lan K.C."/>
            <person name="Yu L."/>
            <person name="Zhe W."/>
            <person name="Dan F.D."/>
            <person name="Jun W."/>
            <person name="Rui Z."/>
            <person name="Yong X.J."/>
            <person name="Ting Y."/>
            <person name="Wei X."/>
            <person name="Xu Z.G."/>
            <person name="Xin Z."/>
            <person name="Dong F.G."/>
            <person name="Ni X.M."/>
            <person name="Zheng M.G."/>
            <person name="Chun Y."/>
            <person name="Qian W.X."/>
        </authorList>
    </citation>
    <scope>NUCLEOTIDE SEQUENCE</scope>
    <source>
        <strain evidence="5">VB142</strain>
    </source>
</reference>
<dbReference type="InterPro" id="IPR002933">
    <property type="entry name" value="Peptidase_M20"/>
</dbReference>
<dbReference type="Pfam" id="PF07687">
    <property type="entry name" value="M20_dimer"/>
    <property type="match status" value="1"/>
</dbReference>
<protein>
    <submittedName>
        <fullName evidence="5">M20 family metallopeptidase</fullName>
    </submittedName>
</protein>
<dbReference type="Pfam" id="PF01546">
    <property type="entry name" value="Peptidase_M20"/>
    <property type="match status" value="1"/>
</dbReference>
<dbReference type="SUPFAM" id="SSF53187">
    <property type="entry name" value="Zn-dependent exopeptidases"/>
    <property type="match status" value="1"/>
</dbReference>
<dbReference type="InterPro" id="IPR050072">
    <property type="entry name" value="Peptidase_M20A"/>
</dbReference>
<dbReference type="PANTHER" id="PTHR43808">
    <property type="entry name" value="ACETYLORNITHINE DEACETYLASE"/>
    <property type="match status" value="1"/>
</dbReference>
<keyword evidence="1" id="KW-0479">Metal-binding</keyword>
<evidence type="ECO:0000256" key="3">
    <source>
        <dbReference type="PIRSR" id="PIRSR037238-1"/>
    </source>
</evidence>